<keyword evidence="11" id="KW-0328">Glycosyltransferase</keyword>
<dbReference type="Proteomes" id="UP000067711">
    <property type="component" value="Chromosome 2"/>
</dbReference>
<keyword evidence="13 28" id="KW-0812">Transmembrane</keyword>
<dbReference type="EC" id="3.4.16.4" evidence="5"/>
<sequence length="822" mass="87724">MLKLKHRFLRRASRSASGTPNEAGHAAPDGARQREPRAATRTRTGAFRRVLRGGGIASAAIASAALLAAYAAIMMYPQLPTIVALTDFQPTVPLRVYTADDVLIAQYGVERRVPLTFDEIPDVAKHAVLAAEDARFYEHHGIDFVGLVRAVLADFVHESKRQGASTITMQLARDFFLSRDKTYLRKIYEILLAMRIESQLSKPQILQLYMNQIYLGERAYGFGAAARTYFGKDLADLSIAQTAMLAGLPKAPSAFNPIDNPARARTRQQYVLRRMRELGYIDDAQYRTALAEPPDMRPAASADAVRAGHVGEMVRQTMVAQYGEAAYERGFQVWTTVRAADQNLAYAAVVHGVAAYDRRHRYEGPEAVLPMPPAALDAPARRRALMRALQDRPAFPGLTAAVVVSASAHDVTVVTLDGRTTTLGGPSLDFARSRTPSRSLAAAGLRPGAVVRIGTDADGRPMIDELPSVEAALVSVDPESGAIRALVGGVDAARNPFNHVTQAWRQPGSSFKPFVYSAALEKGFAPATTVDDAPFEAAASGDAPPWRPKEVGPLLGPISLREALTKSKNLAAVRIMDAIGPDYAKAYAVDRFGFSADKLVANLPMALGAGSVTPLQMAAAYAVFANGGYRVQPYLVARIVDGRGRTVFDAHPPTADDGAPRVIPAANSYIMTSLLESVARHGTASALGALRRPDIAAKTGSTNGYRDGWLAGYQHSLVAVAWMGFDTPRTLGAGEWGSHTALPIWLDYMRGALQHVPVYEAAAPGGVEIVDGELYEAAHAPGNGFVSTVGDDRGKDASARAMGASASASANVNVPASGAPHA</sequence>
<dbReference type="GO" id="GO:0006508">
    <property type="term" value="P:proteolysis"/>
    <property type="evidence" value="ECO:0007669"/>
    <property type="project" value="UniProtKB-KW"/>
</dbReference>
<evidence type="ECO:0000256" key="13">
    <source>
        <dbReference type="ARBA" id="ARBA00022692"/>
    </source>
</evidence>
<dbReference type="EC" id="2.4.99.28" evidence="24"/>
<dbReference type="Gene3D" id="2.40.50.140">
    <property type="entry name" value="Nucleic acid-binding proteins"/>
    <property type="match status" value="1"/>
</dbReference>
<dbReference type="InterPro" id="IPR001264">
    <property type="entry name" value="Glyco_trans_51"/>
</dbReference>
<keyword evidence="12" id="KW-0808">Transferase</keyword>
<gene>
    <name evidence="32" type="ORF">WS71_08240</name>
</gene>
<keyword evidence="9" id="KW-0121">Carboxypeptidase</keyword>
<dbReference type="GO" id="GO:0009252">
    <property type="term" value="P:peptidoglycan biosynthetic process"/>
    <property type="evidence" value="ECO:0007669"/>
    <property type="project" value="UniProtKB-UniPathway"/>
</dbReference>
<comment type="catalytic activity">
    <reaction evidence="23">
        <text>Preferential cleavage: (Ac)2-L-Lys-D-Ala-|-D-Ala. Also transpeptidation of peptidyl-alanyl moieties that are N-acyl substituents of D-alanine.</text>
        <dbReference type="EC" id="3.4.16.4"/>
    </reaction>
</comment>
<keyword evidence="19 28" id="KW-0472">Membrane</keyword>
<evidence type="ECO:0000256" key="9">
    <source>
        <dbReference type="ARBA" id="ARBA00022645"/>
    </source>
</evidence>
<evidence type="ECO:0000256" key="3">
    <source>
        <dbReference type="ARBA" id="ARBA00007090"/>
    </source>
</evidence>
<evidence type="ECO:0000256" key="26">
    <source>
        <dbReference type="ARBA" id="ARBA00060592"/>
    </source>
</evidence>
<comment type="pathway">
    <text evidence="2">Cell wall biogenesis; peptidoglycan biosynthesis.</text>
</comment>
<dbReference type="PANTHER" id="PTHR32282">
    <property type="entry name" value="BINDING PROTEIN TRANSPEPTIDASE, PUTATIVE-RELATED"/>
    <property type="match status" value="1"/>
</dbReference>
<comment type="similarity">
    <text evidence="4">In the N-terminal section; belongs to the glycosyltransferase 51 family.</text>
</comment>
<feature type="domain" description="Penicillin-binding protein transpeptidase" evidence="29">
    <location>
        <begin position="473"/>
        <end position="714"/>
    </location>
</feature>
<dbReference type="GO" id="GO:0009002">
    <property type="term" value="F:serine-type D-Ala-D-Ala carboxypeptidase activity"/>
    <property type="evidence" value="ECO:0007669"/>
    <property type="project" value="UniProtKB-EC"/>
</dbReference>
<evidence type="ECO:0000313" key="32">
    <source>
        <dbReference type="EMBL" id="AOJ07298.1"/>
    </source>
</evidence>
<keyword evidence="10" id="KW-0645">Protease</keyword>
<accession>A0A1B4FUD1</accession>
<dbReference type="GO" id="GO:0008955">
    <property type="term" value="F:peptidoglycan glycosyltransferase activity"/>
    <property type="evidence" value="ECO:0007669"/>
    <property type="project" value="UniProtKB-EC"/>
</dbReference>
<dbReference type="Gene3D" id="1.10.3810.10">
    <property type="entry name" value="Biosynthetic peptidoglycan transglycosylase-like"/>
    <property type="match status" value="1"/>
</dbReference>
<feature type="transmembrane region" description="Helical" evidence="28">
    <location>
        <begin position="50"/>
        <end position="76"/>
    </location>
</feature>
<dbReference type="GO" id="GO:0046677">
    <property type="term" value="P:response to antibiotic"/>
    <property type="evidence" value="ECO:0007669"/>
    <property type="project" value="UniProtKB-KW"/>
</dbReference>
<dbReference type="InterPro" id="IPR036950">
    <property type="entry name" value="PBP_transglycosylase"/>
</dbReference>
<keyword evidence="18 28" id="KW-1133">Transmembrane helix</keyword>
<dbReference type="SUPFAM" id="SSF56601">
    <property type="entry name" value="beta-lactamase/transpeptidase-like"/>
    <property type="match status" value="1"/>
</dbReference>
<evidence type="ECO:0000256" key="18">
    <source>
        <dbReference type="ARBA" id="ARBA00022989"/>
    </source>
</evidence>
<dbReference type="GO" id="GO:0008658">
    <property type="term" value="F:penicillin binding"/>
    <property type="evidence" value="ECO:0007669"/>
    <property type="project" value="InterPro"/>
</dbReference>
<dbReference type="GO" id="GO:0005886">
    <property type="term" value="C:plasma membrane"/>
    <property type="evidence" value="ECO:0007669"/>
    <property type="project" value="UniProtKB-SubCell"/>
</dbReference>
<evidence type="ECO:0000256" key="14">
    <source>
        <dbReference type="ARBA" id="ARBA00022801"/>
    </source>
</evidence>
<dbReference type="Pfam" id="PF17092">
    <property type="entry name" value="PCB_OB"/>
    <property type="match status" value="1"/>
</dbReference>
<dbReference type="SUPFAM" id="SSF53955">
    <property type="entry name" value="Lysozyme-like"/>
    <property type="match status" value="1"/>
</dbReference>
<dbReference type="EMBL" id="CP013388">
    <property type="protein sequence ID" value="AOJ07298.1"/>
    <property type="molecule type" value="Genomic_DNA"/>
</dbReference>
<evidence type="ECO:0000259" key="29">
    <source>
        <dbReference type="Pfam" id="PF00905"/>
    </source>
</evidence>
<evidence type="ECO:0000256" key="12">
    <source>
        <dbReference type="ARBA" id="ARBA00022679"/>
    </source>
</evidence>
<evidence type="ECO:0000256" key="28">
    <source>
        <dbReference type="SAM" id="Phobius"/>
    </source>
</evidence>
<dbReference type="NCBIfam" id="TIGR02074">
    <property type="entry name" value="PBP_1a_fam"/>
    <property type="match status" value="1"/>
</dbReference>
<evidence type="ECO:0000256" key="2">
    <source>
        <dbReference type="ARBA" id="ARBA00004752"/>
    </source>
</evidence>
<dbReference type="RefSeq" id="WP_066494342.1">
    <property type="nucleotide sequence ID" value="NZ_CP013388.1"/>
</dbReference>
<dbReference type="InterPro" id="IPR012340">
    <property type="entry name" value="NA-bd_OB-fold"/>
</dbReference>
<dbReference type="Pfam" id="PF00905">
    <property type="entry name" value="Transpeptidase"/>
    <property type="match status" value="1"/>
</dbReference>
<dbReference type="FunFam" id="1.10.3810.10:FF:000003">
    <property type="entry name" value="Penicillin-binding protein 1a"/>
    <property type="match status" value="1"/>
</dbReference>
<feature type="domain" description="Penicillin-binding protein OB-like" evidence="31">
    <location>
        <begin position="362"/>
        <end position="469"/>
    </location>
</feature>
<evidence type="ECO:0000256" key="17">
    <source>
        <dbReference type="ARBA" id="ARBA00022984"/>
    </source>
</evidence>
<evidence type="ECO:0000256" key="21">
    <source>
        <dbReference type="ARBA" id="ARBA00023268"/>
    </source>
</evidence>
<evidence type="ECO:0000256" key="6">
    <source>
        <dbReference type="ARBA" id="ARBA00018638"/>
    </source>
</evidence>
<evidence type="ECO:0000256" key="11">
    <source>
        <dbReference type="ARBA" id="ARBA00022676"/>
    </source>
</evidence>
<organism evidence="32 33">
    <name type="scientific">Burkholderia mayonis</name>
    <dbReference type="NCBI Taxonomy" id="1385591"/>
    <lineage>
        <taxon>Bacteria</taxon>
        <taxon>Pseudomonadati</taxon>
        <taxon>Pseudomonadota</taxon>
        <taxon>Betaproteobacteria</taxon>
        <taxon>Burkholderiales</taxon>
        <taxon>Burkholderiaceae</taxon>
        <taxon>Burkholderia</taxon>
        <taxon>pseudomallei group</taxon>
    </lineage>
</organism>
<comment type="similarity">
    <text evidence="3">In the C-terminal section; belongs to the transpeptidase family.</text>
</comment>
<feature type="region of interest" description="Disordered" evidence="27">
    <location>
        <begin position="11"/>
        <end position="44"/>
    </location>
</feature>
<evidence type="ECO:0000256" key="27">
    <source>
        <dbReference type="SAM" id="MobiDB-lite"/>
    </source>
</evidence>
<keyword evidence="8" id="KW-0997">Cell inner membrane</keyword>
<evidence type="ECO:0000256" key="5">
    <source>
        <dbReference type="ARBA" id="ARBA00012448"/>
    </source>
</evidence>
<dbReference type="GO" id="GO:0008360">
    <property type="term" value="P:regulation of cell shape"/>
    <property type="evidence" value="ECO:0007669"/>
    <property type="project" value="UniProtKB-KW"/>
</dbReference>
<reference evidence="32 33" key="1">
    <citation type="submission" date="2015-12" db="EMBL/GenBank/DDBJ databases">
        <title>Diversity of Burkholderia near neighbor genomes.</title>
        <authorList>
            <person name="Sahl J."/>
            <person name="Wagner D."/>
            <person name="Keim P."/>
        </authorList>
    </citation>
    <scope>NUCLEOTIDE SEQUENCE [LARGE SCALE GENOMIC DNA]</scope>
    <source>
        <strain evidence="32 33">BDU8</strain>
    </source>
</reference>
<evidence type="ECO:0000256" key="10">
    <source>
        <dbReference type="ARBA" id="ARBA00022670"/>
    </source>
</evidence>
<evidence type="ECO:0000313" key="33">
    <source>
        <dbReference type="Proteomes" id="UP000067711"/>
    </source>
</evidence>
<evidence type="ECO:0000256" key="4">
    <source>
        <dbReference type="ARBA" id="ARBA00007739"/>
    </source>
</evidence>
<evidence type="ECO:0000259" key="31">
    <source>
        <dbReference type="Pfam" id="PF17092"/>
    </source>
</evidence>
<evidence type="ECO:0000256" key="24">
    <source>
        <dbReference type="ARBA" id="ARBA00044770"/>
    </source>
</evidence>
<dbReference type="InterPro" id="IPR023346">
    <property type="entry name" value="Lysozyme-like_dom_sf"/>
</dbReference>
<comment type="pathway">
    <text evidence="26">Glycan biosynthesis.</text>
</comment>
<evidence type="ECO:0000256" key="20">
    <source>
        <dbReference type="ARBA" id="ARBA00023251"/>
    </source>
</evidence>
<dbReference type="PANTHER" id="PTHR32282:SF27">
    <property type="entry name" value="PENICILLIN-BINDING PROTEIN 1A"/>
    <property type="match status" value="1"/>
</dbReference>
<dbReference type="Gene3D" id="3.40.710.10">
    <property type="entry name" value="DD-peptidase/beta-lactamase superfamily"/>
    <property type="match status" value="2"/>
</dbReference>
<evidence type="ECO:0000256" key="19">
    <source>
        <dbReference type="ARBA" id="ARBA00023136"/>
    </source>
</evidence>
<evidence type="ECO:0000256" key="7">
    <source>
        <dbReference type="ARBA" id="ARBA00022475"/>
    </source>
</evidence>
<dbReference type="AlphaFoldDB" id="A0A1B4FUD1"/>
<evidence type="ECO:0000256" key="22">
    <source>
        <dbReference type="ARBA" id="ARBA00023316"/>
    </source>
</evidence>
<keyword evidence="14" id="KW-0378">Hydrolase</keyword>
<evidence type="ECO:0000256" key="16">
    <source>
        <dbReference type="ARBA" id="ARBA00022968"/>
    </source>
</evidence>
<feature type="domain" description="Glycosyl transferase family 51" evidence="30">
    <location>
        <begin position="103"/>
        <end position="275"/>
    </location>
</feature>
<keyword evidence="17" id="KW-0573">Peptidoglycan synthesis</keyword>
<protein>
    <recommendedName>
        <fullName evidence="6">Penicillin-binding protein 1A</fullName>
        <ecNumber evidence="24">2.4.99.28</ecNumber>
        <ecNumber evidence="5">3.4.16.4</ecNumber>
    </recommendedName>
</protein>
<evidence type="ECO:0000256" key="8">
    <source>
        <dbReference type="ARBA" id="ARBA00022519"/>
    </source>
</evidence>
<dbReference type="InterPro" id="IPR012338">
    <property type="entry name" value="Beta-lactam/transpept-like"/>
</dbReference>
<name>A0A1B4FUD1_9BURK</name>
<evidence type="ECO:0000259" key="30">
    <source>
        <dbReference type="Pfam" id="PF00912"/>
    </source>
</evidence>
<keyword evidence="20" id="KW-0046">Antibiotic resistance</keyword>
<dbReference type="UniPathway" id="UPA00219"/>
<comment type="catalytic activity">
    <reaction evidence="25">
        <text>[GlcNAc-(1-&gt;4)-Mur2Ac(oyl-L-Ala-gamma-D-Glu-L-Lys-D-Ala-D-Ala)](n)-di-trans,octa-cis-undecaprenyl diphosphate + beta-D-GlcNAc-(1-&gt;4)-Mur2Ac(oyl-L-Ala-gamma-D-Glu-L-Lys-D-Ala-D-Ala)-di-trans,octa-cis-undecaprenyl diphosphate = [GlcNAc-(1-&gt;4)-Mur2Ac(oyl-L-Ala-gamma-D-Glu-L-Lys-D-Ala-D-Ala)](n+1)-di-trans,octa-cis-undecaprenyl diphosphate + di-trans,octa-cis-undecaprenyl diphosphate + H(+)</text>
        <dbReference type="Rhea" id="RHEA:23708"/>
        <dbReference type="Rhea" id="RHEA-COMP:9602"/>
        <dbReference type="Rhea" id="RHEA-COMP:9603"/>
        <dbReference type="ChEBI" id="CHEBI:15378"/>
        <dbReference type="ChEBI" id="CHEBI:58405"/>
        <dbReference type="ChEBI" id="CHEBI:60033"/>
        <dbReference type="ChEBI" id="CHEBI:78435"/>
        <dbReference type="EC" id="2.4.99.28"/>
    </reaction>
</comment>
<evidence type="ECO:0000256" key="1">
    <source>
        <dbReference type="ARBA" id="ARBA00004249"/>
    </source>
</evidence>
<dbReference type="InterPro" id="IPR031376">
    <property type="entry name" value="PCB_OB"/>
</dbReference>
<keyword evidence="22" id="KW-0961">Cell wall biogenesis/degradation</keyword>
<keyword evidence="16" id="KW-0735">Signal-anchor</keyword>
<dbReference type="InterPro" id="IPR050396">
    <property type="entry name" value="Glycosyltr_51/Transpeptidase"/>
</dbReference>
<dbReference type="Pfam" id="PF00912">
    <property type="entry name" value="Transgly"/>
    <property type="match status" value="1"/>
</dbReference>
<evidence type="ECO:0000256" key="25">
    <source>
        <dbReference type="ARBA" id="ARBA00049902"/>
    </source>
</evidence>
<dbReference type="GO" id="GO:0071555">
    <property type="term" value="P:cell wall organization"/>
    <property type="evidence" value="ECO:0007669"/>
    <property type="project" value="UniProtKB-KW"/>
</dbReference>
<proteinExistence type="inferred from homology"/>
<keyword evidence="7" id="KW-1003">Cell membrane</keyword>
<keyword evidence="15" id="KW-0133">Cell shape</keyword>
<comment type="subcellular location">
    <subcellularLocation>
        <location evidence="1">Cell inner membrane</location>
        <topology evidence="1">Single-pass type II membrane protein</topology>
    </subcellularLocation>
</comment>
<keyword evidence="21" id="KW-0511">Multifunctional enzyme</keyword>
<dbReference type="InterPro" id="IPR001460">
    <property type="entry name" value="PCN-bd_Tpept"/>
</dbReference>
<evidence type="ECO:0000256" key="15">
    <source>
        <dbReference type="ARBA" id="ARBA00022960"/>
    </source>
</evidence>
<dbReference type="GO" id="GO:0030288">
    <property type="term" value="C:outer membrane-bounded periplasmic space"/>
    <property type="evidence" value="ECO:0007669"/>
    <property type="project" value="TreeGrafter"/>
</dbReference>
<evidence type="ECO:0000256" key="23">
    <source>
        <dbReference type="ARBA" id="ARBA00034000"/>
    </source>
</evidence>